<dbReference type="SUPFAM" id="SSF56935">
    <property type="entry name" value="Porins"/>
    <property type="match status" value="1"/>
</dbReference>
<evidence type="ECO:0000256" key="5">
    <source>
        <dbReference type="ARBA" id="ARBA00023077"/>
    </source>
</evidence>
<evidence type="ECO:0000256" key="3">
    <source>
        <dbReference type="ARBA" id="ARBA00022452"/>
    </source>
</evidence>
<dbReference type="GO" id="GO:0015344">
    <property type="term" value="F:siderophore uptake transmembrane transporter activity"/>
    <property type="evidence" value="ECO:0007669"/>
    <property type="project" value="TreeGrafter"/>
</dbReference>
<dbReference type="GO" id="GO:0044718">
    <property type="term" value="P:siderophore transmembrane transport"/>
    <property type="evidence" value="ECO:0007669"/>
    <property type="project" value="TreeGrafter"/>
</dbReference>
<feature type="signal peptide" evidence="10">
    <location>
        <begin position="1"/>
        <end position="25"/>
    </location>
</feature>
<dbReference type="Pfam" id="PF00593">
    <property type="entry name" value="TonB_dep_Rec_b-barrel"/>
    <property type="match status" value="1"/>
</dbReference>
<keyword evidence="3 8" id="KW-1134">Transmembrane beta strand</keyword>
<comment type="similarity">
    <text evidence="8 9">Belongs to the TonB-dependent receptor family.</text>
</comment>
<dbReference type="STRING" id="209880.SAMN02910343_00951"/>
<dbReference type="Pfam" id="PF07715">
    <property type="entry name" value="Plug"/>
    <property type="match status" value="1"/>
</dbReference>
<evidence type="ECO:0000259" key="12">
    <source>
        <dbReference type="Pfam" id="PF07715"/>
    </source>
</evidence>
<accession>A0A1G5VWC9</accession>
<dbReference type="Gene3D" id="2.40.170.20">
    <property type="entry name" value="TonB-dependent receptor, beta-barrel domain"/>
    <property type="match status" value="1"/>
</dbReference>
<keyword evidence="14" id="KW-1185">Reference proteome</keyword>
<dbReference type="OrthoDB" id="8670144at2"/>
<evidence type="ECO:0000256" key="1">
    <source>
        <dbReference type="ARBA" id="ARBA00004571"/>
    </source>
</evidence>
<evidence type="ECO:0000259" key="11">
    <source>
        <dbReference type="Pfam" id="PF00593"/>
    </source>
</evidence>
<proteinExistence type="inferred from homology"/>
<evidence type="ECO:0000256" key="9">
    <source>
        <dbReference type="RuleBase" id="RU003357"/>
    </source>
</evidence>
<evidence type="ECO:0000256" key="7">
    <source>
        <dbReference type="ARBA" id="ARBA00023237"/>
    </source>
</evidence>
<dbReference type="InterPro" id="IPR037066">
    <property type="entry name" value="Plug_dom_sf"/>
</dbReference>
<dbReference type="GeneID" id="87755977"/>
<comment type="subcellular location">
    <subcellularLocation>
        <location evidence="1 8">Cell outer membrane</location>
        <topology evidence="1 8">Multi-pass membrane protein</topology>
    </subcellularLocation>
</comment>
<evidence type="ECO:0000256" key="2">
    <source>
        <dbReference type="ARBA" id="ARBA00022448"/>
    </source>
</evidence>
<keyword evidence="5 9" id="KW-0798">TonB box</keyword>
<evidence type="ECO:0000256" key="10">
    <source>
        <dbReference type="SAM" id="SignalP"/>
    </source>
</evidence>
<name>A0A1G5VWC9_9FIRM</name>
<dbReference type="GO" id="GO:0009279">
    <property type="term" value="C:cell outer membrane"/>
    <property type="evidence" value="ECO:0007669"/>
    <property type="project" value="UniProtKB-SubCell"/>
</dbReference>
<protein>
    <submittedName>
        <fullName evidence="13">Iron complex outermembrane recepter protein</fullName>
    </submittedName>
</protein>
<reference evidence="13 14" key="1">
    <citation type="submission" date="2016-10" db="EMBL/GenBank/DDBJ databases">
        <authorList>
            <person name="de Groot N.N."/>
        </authorList>
    </citation>
    <scope>NUCLEOTIDE SEQUENCE [LARGE SCALE GENOMIC DNA]</scope>
    <source>
        <strain evidence="13 14">DSM 15230</strain>
    </source>
</reference>
<dbReference type="PROSITE" id="PS52016">
    <property type="entry name" value="TONB_DEPENDENT_REC_3"/>
    <property type="match status" value="1"/>
</dbReference>
<dbReference type="Gene3D" id="2.170.130.10">
    <property type="entry name" value="TonB-dependent receptor, plug domain"/>
    <property type="match status" value="1"/>
</dbReference>
<dbReference type="EMBL" id="FMXA01000010">
    <property type="protein sequence ID" value="SDA50183.1"/>
    <property type="molecule type" value="Genomic_DNA"/>
</dbReference>
<evidence type="ECO:0000256" key="6">
    <source>
        <dbReference type="ARBA" id="ARBA00023136"/>
    </source>
</evidence>
<evidence type="ECO:0000256" key="8">
    <source>
        <dbReference type="PROSITE-ProRule" id="PRU01360"/>
    </source>
</evidence>
<dbReference type="RefSeq" id="WP_091364405.1">
    <property type="nucleotide sequence ID" value="NZ_FMXA01000010.1"/>
</dbReference>
<dbReference type="Proteomes" id="UP000199689">
    <property type="component" value="Unassembled WGS sequence"/>
</dbReference>
<organism evidence="13 14">
    <name type="scientific">Allisonella histaminiformans</name>
    <dbReference type="NCBI Taxonomy" id="209880"/>
    <lineage>
        <taxon>Bacteria</taxon>
        <taxon>Bacillati</taxon>
        <taxon>Bacillota</taxon>
        <taxon>Negativicutes</taxon>
        <taxon>Veillonellales</taxon>
        <taxon>Veillonellaceae</taxon>
        <taxon>Allisonella</taxon>
    </lineage>
</organism>
<evidence type="ECO:0000313" key="14">
    <source>
        <dbReference type="Proteomes" id="UP000199689"/>
    </source>
</evidence>
<dbReference type="InterPro" id="IPR000531">
    <property type="entry name" value="Beta-barrel_TonB"/>
</dbReference>
<dbReference type="InterPro" id="IPR036942">
    <property type="entry name" value="Beta-barrel_TonB_sf"/>
</dbReference>
<dbReference type="InterPro" id="IPR039426">
    <property type="entry name" value="TonB-dep_rcpt-like"/>
</dbReference>
<evidence type="ECO:0000313" key="13">
    <source>
        <dbReference type="EMBL" id="SDA50183.1"/>
    </source>
</evidence>
<feature type="domain" description="TonB-dependent receptor plug" evidence="12">
    <location>
        <begin position="51"/>
        <end position="155"/>
    </location>
</feature>
<keyword evidence="10" id="KW-0732">Signal</keyword>
<evidence type="ECO:0000256" key="4">
    <source>
        <dbReference type="ARBA" id="ARBA00022692"/>
    </source>
</evidence>
<feature type="chain" id="PRO_5011631642" evidence="10">
    <location>
        <begin position="26"/>
        <end position="699"/>
    </location>
</feature>
<keyword evidence="6 8" id="KW-0472">Membrane</keyword>
<keyword evidence="4 8" id="KW-0812">Transmembrane</keyword>
<dbReference type="CDD" id="cd01347">
    <property type="entry name" value="ligand_gated_channel"/>
    <property type="match status" value="1"/>
</dbReference>
<dbReference type="AlphaFoldDB" id="A0A1G5VWC9"/>
<keyword evidence="7 8" id="KW-0998">Cell outer membrane</keyword>
<feature type="domain" description="TonB-dependent receptor-like beta-barrel" evidence="11">
    <location>
        <begin position="245"/>
        <end position="665"/>
    </location>
</feature>
<dbReference type="PANTHER" id="PTHR30069:SF27">
    <property type="entry name" value="BLL4766 PROTEIN"/>
    <property type="match status" value="1"/>
</dbReference>
<gene>
    <name evidence="13" type="ORF">SAMN02910343_00951</name>
</gene>
<sequence>MKGKRKGALLAVMALAVGQAGVVQGAAPESITLSDSYVKADHDEVSQLKDTKQVIVITRKDMEGKGYRTLSDVLNAQTSINTGAAGYGKIDIRGQGGDEADRNLVFMVDGVPLNNMSSHPWSLHYDVVPVENVEKIEIIPGGGSVLYGSGASGGVINVTTQKKAGNQKANSVFSEWNSDGYRAGVALSQPVNDQLSIQAGYTRLEQDLQFDNTWRNTKYGYGGFRWDIDPTQHITFRASHLEEDGQYLSNVTNQNLKEYGRDYVPTPKRYIAGYENGKYIWGTRSGYDKTDTALDTYQASYEKDMGRNWTLTTDIFADKGHFINNAYDDDQTTERKTRGMHVRADHTYGQDSHLLIGADWIKQEQNLDYIGSVRTGTMYHFNYDRKTAALYVLNTVKWGKYTFTQGLRREKTDWSFFDVGNNVSGDDTSHRWDTAGELSAAYHYNDTGRVYVRYERGYTGPDAIQVKDAIKVNGVRSYIPTSAEDETYDLYELGWRDKIGASIVGITLFESYTGNQMNRYYTGAGLYPAYTLNLLSTRRRGAEFSLRQQLGKLKLSESYTWLLGHSKWNSEGRDFLEEYPADSIDYTRAGLTKVPKHKIALHADYDFDDRWSMGLGWTFFGKYINYLSDADKADDGLMHSYGLVDISVNLKAGQQLTVYGGITNLFNKDYYEYGNGAGPYQTLLPGFERTCYVGVKYTF</sequence>
<dbReference type="PANTHER" id="PTHR30069">
    <property type="entry name" value="TONB-DEPENDENT OUTER MEMBRANE RECEPTOR"/>
    <property type="match status" value="1"/>
</dbReference>
<dbReference type="InterPro" id="IPR012910">
    <property type="entry name" value="Plug_dom"/>
</dbReference>
<keyword evidence="2 8" id="KW-0813">Transport</keyword>